<gene>
    <name evidence="3" type="ORF">WJX84_007525</name>
</gene>
<dbReference type="InterPro" id="IPR042862">
    <property type="entry name" value="RNF32"/>
</dbReference>
<evidence type="ECO:0000259" key="2">
    <source>
        <dbReference type="PROSITE" id="PS50089"/>
    </source>
</evidence>
<evidence type="ECO:0000313" key="4">
    <source>
        <dbReference type="Proteomes" id="UP001485043"/>
    </source>
</evidence>
<dbReference type="SMART" id="SM00184">
    <property type="entry name" value="RING"/>
    <property type="match status" value="2"/>
</dbReference>
<keyword evidence="4" id="KW-1185">Reference proteome</keyword>
<dbReference type="Gene3D" id="3.30.40.10">
    <property type="entry name" value="Zinc/RING finger domain, C3HC4 (zinc finger)"/>
    <property type="match status" value="2"/>
</dbReference>
<name>A0AAW1SIN5_9CHLO</name>
<keyword evidence="1" id="KW-0862">Zinc</keyword>
<dbReference type="EMBL" id="JALJOV010001585">
    <property type="protein sequence ID" value="KAK9845694.1"/>
    <property type="molecule type" value="Genomic_DNA"/>
</dbReference>
<dbReference type="InterPro" id="IPR013083">
    <property type="entry name" value="Znf_RING/FYVE/PHD"/>
</dbReference>
<dbReference type="InterPro" id="IPR036052">
    <property type="entry name" value="TrpB-like_PALP_sf"/>
</dbReference>
<comment type="caution">
    <text evidence="3">The sequence shown here is derived from an EMBL/GenBank/DDBJ whole genome shotgun (WGS) entry which is preliminary data.</text>
</comment>
<feature type="non-terminal residue" evidence="3">
    <location>
        <position position="605"/>
    </location>
</feature>
<sequence length="605" mass="66594">MCSSSRKTKRRVPGERVSAGTLLNAIALQDHFTRNLKISALRHISPEPEKLNQELTLAQRYGLCPRPASRIGEVQWRRVHEMALGRGHLLTDCAICRQAFGLEEQVLLSCSHAFHRHCLSNYEKYAKERRCPLCRAPAPQKRSIQDGAIAHRHRCAAAIQAAWRAFCGRRQYIAAVLQLPPPVEHRDRRRWYALQLQERSRRLLKEMHSRQDDVDVLLGELDASLALSRQVFRTPGSEAAMEGEPAAALNVMGSASSSSWVASESDLAAQHAGHTASRMLATNGPICDWNHVISTALLRQDAECAICLTLLAAPHQLAVDQGQSEEEYSTAWLSCSHAFHATCLHAFEVHYPMRAACIFHSPNLEAAFFLRKSCPARQFRTSLSAGSAAKPPVVPAARELLQRNWLFPTPAVKIQQLKISTSRQQQTEIHVVRDDLLHPLVGGNKIRKLDGMLPALKEAGVTHVVTCGGMQSSHTAAVACACAENGMHAHIVIRGEQPSVPTGYHLYARLHGTVEYATRADYANRQKVLQDCAQRLRDSLPSSAKVHIIPEGAANADSLLGFIRLIDYLVQPSVLGRAPLRLVVDSGTGITATGLGLGIKLLQLP</sequence>
<keyword evidence="1" id="KW-0479">Metal-binding</keyword>
<dbReference type="PANTHER" id="PTHR14991">
    <property type="entry name" value="RING FINGER PROTEIN 32"/>
    <property type="match status" value="1"/>
</dbReference>
<reference evidence="3 4" key="1">
    <citation type="journal article" date="2024" name="Nat. Commun.">
        <title>Phylogenomics reveals the evolutionary origins of lichenization in chlorophyte algae.</title>
        <authorList>
            <person name="Puginier C."/>
            <person name="Libourel C."/>
            <person name="Otte J."/>
            <person name="Skaloud P."/>
            <person name="Haon M."/>
            <person name="Grisel S."/>
            <person name="Petersen M."/>
            <person name="Berrin J.G."/>
            <person name="Delaux P.M."/>
            <person name="Dal Grande F."/>
            <person name="Keller J."/>
        </authorList>
    </citation>
    <scope>NUCLEOTIDE SEQUENCE [LARGE SCALE GENOMIC DNA]</scope>
    <source>
        <strain evidence="3 4">SAG 2523</strain>
    </source>
</reference>
<dbReference type="AlphaFoldDB" id="A0AAW1SIN5"/>
<organism evidence="3 4">
    <name type="scientific">Apatococcus fuscideae</name>
    <dbReference type="NCBI Taxonomy" id="2026836"/>
    <lineage>
        <taxon>Eukaryota</taxon>
        <taxon>Viridiplantae</taxon>
        <taxon>Chlorophyta</taxon>
        <taxon>core chlorophytes</taxon>
        <taxon>Trebouxiophyceae</taxon>
        <taxon>Chlorellales</taxon>
        <taxon>Chlorellaceae</taxon>
        <taxon>Apatococcus</taxon>
    </lineage>
</organism>
<dbReference type="Pfam" id="PF00291">
    <property type="entry name" value="PALP"/>
    <property type="match status" value="1"/>
</dbReference>
<dbReference type="GO" id="GO:0008270">
    <property type="term" value="F:zinc ion binding"/>
    <property type="evidence" value="ECO:0007669"/>
    <property type="project" value="UniProtKB-KW"/>
</dbReference>
<accession>A0AAW1SIN5</accession>
<dbReference type="Gene3D" id="3.40.50.1100">
    <property type="match status" value="1"/>
</dbReference>
<dbReference type="InterPro" id="IPR001926">
    <property type="entry name" value="TrpB-like_PALP"/>
</dbReference>
<dbReference type="PROSITE" id="PS50089">
    <property type="entry name" value="ZF_RING_2"/>
    <property type="match status" value="1"/>
</dbReference>
<protein>
    <recommendedName>
        <fullName evidence="2">RING-type domain-containing protein</fullName>
    </recommendedName>
</protein>
<evidence type="ECO:0000313" key="3">
    <source>
        <dbReference type="EMBL" id="KAK9845694.1"/>
    </source>
</evidence>
<feature type="domain" description="RING-type" evidence="2">
    <location>
        <begin position="93"/>
        <end position="135"/>
    </location>
</feature>
<keyword evidence="1" id="KW-0863">Zinc-finger</keyword>
<dbReference type="SUPFAM" id="SSF57850">
    <property type="entry name" value="RING/U-box"/>
    <property type="match status" value="2"/>
</dbReference>
<dbReference type="Proteomes" id="UP001485043">
    <property type="component" value="Unassembled WGS sequence"/>
</dbReference>
<dbReference type="InterPro" id="IPR001841">
    <property type="entry name" value="Znf_RING"/>
</dbReference>
<evidence type="ECO:0000256" key="1">
    <source>
        <dbReference type="PROSITE-ProRule" id="PRU00175"/>
    </source>
</evidence>
<dbReference type="Pfam" id="PF13639">
    <property type="entry name" value="zf-RING_2"/>
    <property type="match status" value="1"/>
</dbReference>
<proteinExistence type="predicted"/>
<dbReference type="PANTHER" id="PTHR14991:SF0">
    <property type="entry name" value="RING FINGER PROTEIN 32"/>
    <property type="match status" value="1"/>
</dbReference>
<dbReference type="SUPFAM" id="SSF53686">
    <property type="entry name" value="Tryptophan synthase beta subunit-like PLP-dependent enzymes"/>
    <property type="match status" value="1"/>
</dbReference>